<dbReference type="InterPro" id="IPR007059">
    <property type="entry name" value="DmsC"/>
</dbReference>
<dbReference type="GO" id="GO:0005886">
    <property type="term" value="C:plasma membrane"/>
    <property type="evidence" value="ECO:0007669"/>
    <property type="project" value="TreeGrafter"/>
</dbReference>
<feature type="transmembrane region" description="Helical" evidence="1">
    <location>
        <begin position="141"/>
        <end position="159"/>
    </location>
</feature>
<feature type="transmembrane region" description="Helical" evidence="1">
    <location>
        <begin position="78"/>
        <end position="97"/>
    </location>
</feature>
<keyword evidence="1" id="KW-1133">Transmembrane helix</keyword>
<feature type="transmembrane region" description="Helical" evidence="1">
    <location>
        <begin position="239"/>
        <end position="257"/>
    </location>
</feature>
<dbReference type="Pfam" id="PF04976">
    <property type="entry name" value="DmsC"/>
    <property type="match status" value="1"/>
</dbReference>
<feature type="transmembrane region" description="Helical" evidence="1">
    <location>
        <begin position="6"/>
        <end position="26"/>
    </location>
</feature>
<evidence type="ECO:0000256" key="1">
    <source>
        <dbReference type="SAM" id="Phobius"/>
    </source>
</evidence>
<proteinExistence type="predicted"/>
<keyword evidence="1" id="KW-0472">Membrane</keyword>
<keyword evidence="1" id="KW-0812">Transmembrane</keyword>
<accession>A0A1W1Z8W4</accession>
<dbReference type="Gene3D" id="1.20.1630.10">
    <property type="entry name" value="Formate dehydrogenase/DMSO reductase domain"/>
    <property type="match status" value="1"/>
</dbReference>
<dbReference type="PANTHER" id="PTHR38095:SF2">
    <property type="entry name" value="ANAEROBIC DIMETHYL SULFOXIDE REDUCTASE CHAIN C"/>
    <property type="match status" value="1"/>
</dbReference>
<dbReference type="Proteomes" id="UP000192738">
    <property type="component" value="Unassembled WGS sequence"/>
</dbReference>
<dbReference type="GO" id="GO:0009390">
    <property type="term" value="C:dimethyl sulfoxide reductase complex"/>
    <property type="evidence" value="ECO:0007669"/>
    <property type="project" value="TreeGrafter"/>
</dbReference>
<feature type="transmembrane region" description="Helical" evidence="1">
    <location>
        <begin position="213"/>
        <end position="232"/>
    </location>
</feature>
<dbReference type="STRING" id="112901.SAMN04488500_10390"/>
<feature type="transmembrane region" description="Helical" evidence="1">
    <location>
        <begin position="38"/>
        <end position="58"/>
    </location>
</feature>
<evidence type="ECO:0000313" key="2">
    <source>
        <dbReference type="EMBL" id="SMC44762.1"/>
    </source>
</evidence>
<reference evidence="2 3" key="1">
    <citation type="submission" date="2017-04" db="EMBL/GenBank/DDBJ databases">
        <authorList>
            <person name="Afonso C.L."/>
            <person name="Miller P.J."/>
            <person name="Scott M.A."/>
            <person name="Spackman E."/>
            <person name="Goraichik I."/>
            <person name="Dimitrov K.M."/>
            <person name="Suarez D.L."/>
            <person name="Swayne D.E."/>
        </authorList>
    </citation>
    <scope>NUCLEOTIDE SEQUENCE [LARGE SCALE GENOMIC DNA]</scope>
    <source>
        <strain evidence="2 3">DSM 5090</strain>
    </source>
</reference>
<name>A0A1W1Z8W4_9FIRM</name>
<dbReference type="GO" id="GO:0019645">
    <property type="term" value="P:anaerobic electron transport chain"/>
    <property type="evidence" value="ECO:0007669"/>
    <property type="project" value="InterPro"/>
</dbReference>
<feature type="transmembrane region" description="Helical" evidence="1">
    <location>
        <begin position="171"/>
        <end position="193"/>
    </location>
</feature>
<protein>
    <submittedName>
        <fullName evidence="2">Anaerobic dimethyl sulfoxide reductase subunit C (DMSO reductase anchor subunit)</fullName>
    </submittedName>
</protein>
<dbReference type="PANTHER" id="PTHR38095">
    <property type="entry name" value="ANAEROBIC DIMETHYL SULFOXIDE REDUCTASE CHAIN YNFH"/>
    <property type="match status" value="1"/>
</dbReference>
<dbReference type="AlphaFoldDB" id="A0A1W1Z8W4"/>
<sequence>MAEWALVLFTVLSQMAAGAFITLWALDTFTGKVENKIGTFSALGIVVAMGLALVASMGHLGQPFEAYRALAHVGTSRLSHEVLAFGLFFTLAVLYYWQWKTGRSRRSVGLVGAIVAILAVISSGLVYTLPARPAWNNAGPVLFFLLTAASLGPLFIAVIAHTRQYVFGKNIFMIVAAALVCSLTSLALYVTLMTGMGNTEALTGRNIILGMTFWPRLLIGLIAPLSLLGYAGSKREWNVRCYVPILFALVLIGELLGRELFYSSAVALTMFGL</sequence>
<gene>
    <name evidence="2" type="ORF">SAMN04488500_10390</name>
</gene>
<evidence type="ECO:0000313" key="3">
    <source>
        <dbReference type="Proteomes" id="UP000192738"/>
    </source>
</evidence>
<dbReference type="GO" id="GO:0009389">
    <property type="term" value="F:dimethyl sulfoxide reductase activity"/>
    <property type="evidence" value="ECO:0007669"/>
    <property type="project" value="TreeGrafter"/>
</dbReference>
<feature type="transmembrane region" description="Helical" evidence="1">
    <location>
        <begin position="109"/>
        <end position="129"/>
    </location>
</feature>
<organism evidence="2 3">
    <name type="scientific">Sporomusa malonica</name>
    <dbReference type="NCBI Taxonomy" id="112901"/>
    <lineage>
        <taxon>Bacteria</taxon>
        <taxon>Bacillati</taxon>
        <taxon>Bacillota</taxon>
        <taxon>Negativicutes</taxon>
        <taxon>Selenomonadales</taxon>
        <taxon>Sporomusaceae</taxon>
        <taxon>Sporomusa</taxon>
    </lineage>
</organism>
<dbReference type="EMBL" id="FWXI01000003">
    <property type="protein sequence ID" value="SMC44762.1"/>
    <property type="molecule type" value="Genomic_DNA"/>
</dbReference>
<keyword evidence="3" id="KW-1185">Reference proteome</keyword>
<dbReference type="RefSeq" id="WP_245823783.1">
    <property type="nucleotide sequence ID" value="NZ_CP155572.1"/>
</dbReference>